<name>A0A7G3KFQ3_9VIRU</name>
<proteinExistence type="predicted"/>
<organism evidence="1">
    <name type="scientific">Milk vetch dwarf virus</name>
    <dbReference type="NCBI Taxonomy" id="67585"/>
    <lineage>
        <taxon>Viruses</taxon>
        <taxon>Monodnaviria</taxon>
        <taxon>Shotokuvirae</taxon>
        <taxon>Cressdnaviricota</taxon>
        <taxon>Arfiviricetes</taxon>
        <taxon>Mulpavirales</taxon>
        <taxon>Nanoviridae</taxon>
        <taxon>Nanovirus</taxon>
        <taxon>Nanovirus astragali</taxon>
    </lineage>
</organism>
<evidence type="ECO:0000313" key="1">
    <source>
        <dbReference type="EMBL" id="QED43044.1"/>
    </source>
</evidence>
<dbReference type="EMBL" id="MK433280">
    <property type="protein sequence ID" value="QED43044.1"/>
    <property type="molecule type" value="Genomic_DNA"/>
</dbReference>
<accession>A0A7G3KFQ3</accession>
<sequence>MGLKYFSHLPEELREKIVRDHLQVERKKEFLEKAIEDSCRRHEALLIEDPSPAELNSLSKFLNALSDYVGNQFNTRCLIRWKKDVPSKVKFGFMEEQHLKLYGSMDMDDLSCGELFIPGDEEYEDELTYEDGVIVRCSQLDQLFKSLGIEVVYIVVSKYCIWTPLSKEIVIK</sequence>
<protein>
    <submittedName>
        <fullName evidence="1">Non-structural protein</fullName>
    </submittedName>
</protein>
<reference evidence="1" key="1">
    <citation type="submission" date="2019-01" db="EMBL/GenBank/DDBJ databases">
        <authorList>
            <person name="Choi H."/>
            <person name="Jo Y."/>
            <person name="Cho W.K."/>
        </authorList>
    </citation>
    <scope>NUCLEOTIDE SEQUENCE</scope>
    <source>
        <strain evidence="1">Medusa</strain>
    </source>
</reference>